<name>A0ABV7FX10_9PROT</name>
<keyword evidence="3" id="KW-0808">Transferase</keyword>
<keyword evidence="12" id="KW-1185">Reference proteome</keyword>
<evidence type="ECO:0000256" key="2">
    <source>
        <dbReference type="ARBA" id="ARBA00022516"/>
    </source>
</evidence>
<dbReference type="RefSeq" id="WP_379595305.1">
    <property type="nucleotide sequence ID" value="NZ_JBHRTN010000008.1"/>
</dbReference>
<comment type="function">
    <text evidence="9">Catalyzes the first step in the biosynthesis of ornithine lipids, which are phosphorus-free membrane lipids. Catalyzes the 3-hydroxyacyl-acyl carrier protein-dependent acylation of ornithine to form lyso-ornithine lipid (LOL).</text>
</comment>
<evidence type="ECO:0000256" key="6">
    <source>
        <dbReference type="ARBA" id="ARBA00038095"/>
    </source>
</evidence>
<evidence type="ECO:0000256" key="1">
    <source>
        <dbReference type="ARBA" id="ARBA00005189"/>
    </source>
</evidence>
<dbReference type="PANTHER" id="PTHR37323">
    <property type="entry name" value="GCN5-RELATED N-ACETYLTRANSFERASE"/>
    <property type="match status" value="1"/>
</dbReference>
<dbReference type="EMBL" id="JBHRTN010000008">
    <property type="protein sequence ID" value="MFC3124878.1"/>
    <property type="molecule type" value="Genomic_DNA"/>
</dbReference>
<dbReference type="Pfam" id="PF13444">
    <property type="entry name" value="Acetyltransf_5"/>
    <property type="match status" value="1"/>
</dbReference>
<dbReference type="InterPro" id="IPR016181">
    <property type="entry name" value="Acyl_CoA_acyltransferase"/>
</dbReference>
<dbReference type="Proteomes" id="UP001595593">
    <property type="component" value="Unassembled WGS sequence"/>
</dbReference>
<evidence type="ECO:0000256" key="9">
    <source>
        <dbReference type="ARBA" id="ARBA00045724"/>
    </source>
</evidence>
<gene>
    <name evidence="11" type="ORF">ACFOD4_07390</name>
</gene>
<comment type="pathway">
    <text evidence="1">Lipid metabolism.</text>
</comment>
<reference evidence="12" key="1">
    <citation type="journal article" date="2019" name="Int. J. Syst. Evol. Microbiol.">
        <title>The Global Catalogue of Microorganisms (GCM) 10K type strain sequencing project: providing services to taxonomists for standard genome sequencing and annotation.</title>
        <authorList>
            <consortium name="The Broad Institute Genomics Platform"/>
            <consortium name="The Broad Institute Genome Sequencing Center for Infectious Disease"/>
            <person name="Wu L."/>
            <person name="Ma J."/>
        </authorList>
    </citation>
    <scope>NUCLEOTIDE SEQUENCE [LARGE SCALE GENOMIC DNA]</scope>
    <source>
        <strain evidence="12">KCTC 52094</strain>
    </source>
</reference>
<organism evidence="11 12">
    <name type="scientific">Teichococcus globiformis</name>
    <dbReference type="NCBI Taxonomy" id="2307229"/>
    <lineage>
        <taxon>Bacteria</taxon>
        <taxon>Pseudomonadati</taxon>
        <taxon>Pseudomonadota</taxon>
        <taxon>Alphaproteobacteria</taxon>
        <taxon>Acetobacterales</taxon>
        <taxon>Roseomonadaceae</taxon>
        <taxon>Roseomonas</taxon>
    </lineage>
</organism>
<evidence type="ECO:0000256" key="4">
    <source>
        <dbReference type="ARBA" id="ARBA00023098"/>
    </source>
</evidence>
<evidence type="ECO:0000256" key="3">
    <source>
        <dbReference type="ARBA" id="ARBA00022679"/>
    </source>
</evidence>
<dbReference type="EC" id="2.3.2.30" evidence="7"/>
<evidence type="ECO:0000256" key="7">
    <source>
        <dbReference type="ARBA" id="ARBA00039058"/>
    </source>
</evidence>
<evidence type="ECO:0000256" key="8">
    <source>
        <dbReference type="ARBA" id="ARBA00039866"/>
    </source>
</evidence>
<comment type="similarity">
    <text evidence="6">Belongs to the acetyltransferase family. OlsB subfamily.</text>
</comment>
<dbReference type="Gene3D" id="3.40.630.30">
    <property type="match status" value="1"/>
</dbReference>
<keyword evidence="4" id="KW-0443">Lipid metabolism</keyword>
<protein>
    <recommendedName>
        <fullName evidence="8">L-ornithine N(alpha)-acyltransferase</fullName>
        <ecNumber evidence="7">2.3.2.30</ecNumber>
    </recommendedName>
</protein>
<comment type="catalytic activity">
    <reaction evidence="10">
        <text>a (3R)-hydroxyacyl-[ACP] + L-ornithine = a lyso-ornithine lipid + holo-[ACP] + H(+)</text>
        <dbReference type="Rhea" id="RHEA:20633"/>
        <dbReference type="Rhea" id="RHEA-COMP:9685"/>
        <dbReference type="Rhea" id="RHEA-COMP:9945"/>
        <dbReference type="ChEBI" id="CHEBI:15378"/>
        <dbReference type="ChEBI" id="CHEBI:46911"/>
        <dbReference type="ChEBI" id="CHEBI:64479"/>
        <dbReference type="ChEBI" id="CHEBI:78827"/>
        <dbReference type="ChEBI" id="CHEBI:138482"/>
        <dbReference type="EC" id="2.3.2.30"/>
    </reaction>
    <physiologicalReaction direction="left-to-right" evidence="10">
        <dbReference type="Rhea" id="RHEA:20634"/>
    </physiologicalReaction>
</comment>
<accession>A0ABV7FX10</accession>
<sequence>MSLDAGAGFGELRTGNLGVRIATDAGEVEAAQALRYRIFYEELGAHPDEETALLRRDCDDFDAVADHLLVLDHDLGEGSAGVVGTYRLIRRGAAARVGGFYSASEYDLGPLLSQPGEILELGRSCVDERYRNRQAMQLLWSGIAAYVSRHQIGLMFGCASLPGTDLDQLASPLSYLHSSHLAPPELRPRALTERFVAMDRLDPASIDPRQALAELPPLVKGYLRLGGFVGDGAVVDQQFNTTDVCVVVKTELVTEKYSRHYERKMGGGD</sequence>
<comment type="caution">
    <text evidence="11">The sequence shown here is derived from an EMBL/GenBank/DDBJ whole genome shotgun (WGS) entry which is preliminary data.</text>
</comment>
<dbReference type="SUPFAM" id="SSF55729">
    <property type="entry name" value="Acyl-CoA N-acyltransferases (Nat)"/>
    <property type="match status" value="1"/>
</dbReference>
<dbReference type="PANTHER" id="PTHR37323:SF1">
    <property type="entry name" value="L-ORNITHINE N(ALPHA)-ACYLTRANSFERASE"/>
    <property type="match status" value="1"/>
</dbReference>
<proteinExistence type="inferred from homology"/>
<dbReference type="InterPro" id="IPR052351">
    <property type="entry name" value="Ornithine_N-alpha-AT"/>
</dbReference>
<evidence type="ECO:0000256" key="10">
    <source>
        <dbReference type="ARBA" id="ARBA00047785"/>
    </source>
</evidence>
<keyword evidence="2" id="KW-0444">Lipid biosynthesis</keyword>
<evidence type="ECO:0000256" key="5">
    <source>
        <dbReference type="ARBA" id="ARBA00023315"/>
    </source>
</evidence>
<evidence type="ECO:0000313" key="12">
    <source>
        <dbReference type="Proteomes" id="UP001595593"/>
    </source>
</evidence>
<evidence type="ECO:0000313" key="11">
    <source>
        <dbReference type="EMBL" id="MFC3124878.1"/>
    </source>
</evidence>
<keyword evidence="5" id="KW-0012">Acyltransferase</keyword>